<feature type="domain" description="4'-phosphopantetheinyl transferase" evidence="3">
    <location>
        <begin position="84"/>
        <end position="164"/>
    </location>
</feature>
<dbReference type="PANTHER" id="PTHR12215">
    <property type="entry name" value="PHOSPHOPANTETHEINE TRANSFERASE"/>
    <property type="match status" value="1"/>
</dbReference>
<dbReference type="SUPFAM" id="SSF56214">
    <property type="entry name" value="4'-phosphopantetheinyl transferase"/>
    <property type="match status" value="2"/>
</dbReference>
<dbReference type="InterPro" id="IPR037143">
    <property type="entry name" value="4-PPantetheinyl_Trfase_dom_sf"/>
</dbReference>
<dbReference type="Proteomes" id="UP001589896">
    <property type="component" value="Unassembled WGS sequence"/>
</dbReference>
<evidence type="ECO:0000313" key="4">
    <source>
        <dbReference type="EMBL" id="MFC0676267.1"/>
    </source>
</evidence>
<dbReference type="RefSeq" id="WP_386663841.1">
    <property type="nucleotide sequence ID" value="NZ_JBHLTG010000001.1"/>
</dbReference>
<name>A0ABV6RH04_9GAMM</name>
<dbReference type="GO" id="GO:0016740">
    <property type="term" value="F:transferase activity"/>
    <property type="evidence" value="ECO:0007669"/>
    <property type="project" value="UniProtKB-KW"/>
</dbReference>
<sequence>MSRPVLERSDGPLRWALLPHLAREAAEPIARAWLAARLGVEPGELPLQRDARGRPGFGERFSFHDCNWSHSGDRLLVAVGEGVRIGVDLERLRPRPRALELARRFFTAIEADALACVPADARDAAFVRLWCAKEAVLKAHGHGLSFGLDRLEFAAADRAPRLVACDAALGMPADWTLRMFEPEPGYLAALAWRHAASSGG</sequence>
<keyword evidence="5" id="KW-1185">Reference proteome</keyword>
<protein>
    <submittedName>
        <fullName evidence="4">4'-phosphopantetheinyl transferase family protein</fullName>
    </submittedName>
</protein>
<evidence type="ECO:0000259" key="3">
    <source>
        <dbReference type="Pfam" id="PF01648"/>
    </source>
</evidence>
<dbReference type="PANTHER" id="PTHR12215:SF10">
    <property type="entry name" value="L-AMINOADIPATE-SEMIALDEHYDE DEHYDROGENASE-PHOSPHOPANTETHEINYL TRANSFERASE"/>
    <property type="match status" value="1"/>
</dbReference>
<reference evidence="4 5" key="1">
    <citation type="submission" date="2024-09" db="EMBL/GenBank/DDBJ databases">
        <authorList>
            <person name="Sun Q."/>
            <person name="Mori K."/>
        </authorList>
    </citation>
    <scope>NUCLEOTIDE SEQUENCE [LARGE SCALE GENOMIC DNA]</scope>
    <source>
        <strain evidence="4 5">KCTC 23076</strain>
    </source>
</reference>
<accession>A0ABV6RH04</accession>
<evidence type="ECO:0000313" key="5">
    <source>
        <dbReference type="Proteomes" id="UP001589896"/>
    </source>
</evidence>
<evidence type="ECO:0000256" key="2">
    <source>
        <dbReference type="ARBA" id="ARBA00022679"/>
    </source>
</evidence>
<organism evidence="4 5">
    <name type="scientific">Lysobacter korlensis</name>
    <dbReference type="NCBI Taxonomy" id="553636"/>
    <lineage>
        <taxon>Bacteria</taxon>
        <taxon>Pseudomonadati</taxon>
        <taxon>Pseudomonadota</taxon>
        <taxon>Gammaproteobacteria</taxon>
        <taxon>Lysobacterales</taxon>
        <taxon>Lysobacteraceae</taxon>
        <taxon>Lysobacter</taxon>
    </lineage>
</organism>
<comment type="similarity">
    <text evidence="1">Belongs to the P-Pant transferase superfamily. Gsp/Sfp/HetI/AcpT family.</text>
</comment>
<dbReference type="InterPro" id="IPR008278">
    <property type="entry name" value="4-PPantetheinyl_Trfase_dom"/>
</dbReference>
<dbReference type="Gene3D" id="3.90.470.20">
    <property type="entry name" value="4'-phosphopantetheinyl transferase domain"/>
    <property type="match status" value="2"/>
</dbReference>
<dbReference type="Pfam" id="PF01648">
    <property type="entry name" value="ACPS"/>
    <property type="match status" value="1"/>
</dbReference>
<keyword evidence="2 4" id="KW-0808">Transferase</keyword>
<comment type="caution">
    <text evidence="4">The sequence shown here is derived from an EMBL/GenBank/DDBJ whole genome shotgun (WGS) entry which is preliminary data.</text>
</comment>
<evidence type="ECO:0000256" key="1">
    <source>
        <dbReference type="ARBA" id="ARBA00010990"/>
    </source>
</evidence>
<dbReference type="InterPro" id="IPR050559">
    <property type="entry name" value="P-Pant_transferase_sf"/>
</dbReference>
<gene>
    <name evidence="4" type="ORF">ACFFGH_00195</name>
</gene>
<proteinExistence type="inferred from homology"/>
<dbReference type="EMBL" id="JBHLTG010000001">
    <property type="protein sequence ID" value="MFC0676267.1"/>
    <property type="molecule type" value="Genomic_DNA"/>
</dbReference>